<gene>
    <name evidence="9" type="ORF">BS47DRAFT_1377631</name>
</gene>
<keyword evidence="4 5" id="KW-0472">Membrane</keyword>
<feature type="transmembrane region" description="Helical" evidence="8">
    <location>
        <begin position="197"/>
        <end position="222"/>
    </location>
</feature>
<keyword evidence="10" id="KW-1185">Reference proteome</keyword>
<comment type="similarity">
    <text evidence="6">Belongs to the mitochondrial carrier (TC 2.A.29) family.</text>
</comment>
<name>A0A9P6ANU7_9AGAM</name>
<evidence type="ECO:0000256" key="5">
    <source>
        <dbReference type="PROSITE-ProRule" id="PRU00282"/>
    </source>
</evidence>
<evidence type="ECO:0000256" key="8">
    <source>
        <dbReference type="SAM" id="Phobius"/>
    </source>
</evidence>
<comment type="caution">
    <text evidence="9">The sequence shown here is derived from an EMBL/GenBank/DDBJ whole genome shotgun (WGS) entry which is preliminary data.</text>
</comment>
<dbReference type="Proteomes" id="UP000886523">
    <property type="component" value="Unassembled WGS sequence"/>
</dbReference>
<dbReference type="InterPro" id="IPR018108">
    <property type="entry name" value="MCP_transmembrane"/>
</dbReference>
<evidence type="ECO:0000256" key="2">
    <source>
        <dbReference type="ARBA" id="ARBA00022692"/>
    </source>
</evidence>
<dbReference type="SUPFAM" id="SSF103506">
    <property type="entry name" value="Mitochondrial carrier"/>
    <property type="match status" value="1"/>
</dbReference>
<feature type="repeat" description="Solcar" evidence="5">
    <location>
        <begin position="150"/>
        <end position="231"/>
    </location>
</feature>
<dbReference type="OrthoDB" id="409948at2759"/>
<dbReference type="PROSITE" id="PS50920">
    <property type="entry name" value="SOLCAR"/>
    <property type="match status" value="1"/>
</dbReference>
<protein>
    <recommendedName>
        <fullName evidence="11">Mitochondrial carrier</fullName>
    </recommendedName>
</protein>
<feature type="transmembrane region" description="Helical" evidence="8">
    <location>
        <begin position="304"/>
        <end position="325"/>
    </location>
</feature>
<dbReference type="AlphaFoldDB" id="A0A9P6ANU7"/>
<accession>A0A9P6ANU7</accession>
<dbReference type="EMBL" id="MU129040">
    <property type="protein sequence ID" value="KAF9509218.1"/>
    <property type="molecule type" value="Genomic_DNA"/>
</dbReference>
<dbReference type="Gene3D" id="1.50.40.10">
    <property type="entry name" value="Mitochondrial carrier domain"/>
    <property type="match status" value="1"/>
</dbReference>
<keyword evidence="3 8" id="KW-1133">Transmembrane helix</keyword>
<keyword evidence="2 5" id="KW-0812">Transmembrane</keyword>
<evidence type="ECO:0000313" key="10">
    <source>
        <dbReference type="Proteomes" id="UP000886523"/>
    </source>
</evidence>
<evidence type="ECO:0000256" key="7">
    <source>
        <dbReference type="SAM" id="MobiDB-lite"/>
    </source>
</evidence>
<evidence type="ECO:0000256" key="6">
    <source>
        <dbReference type="RuleBase" id="RU000488"/>
    </source>
</evidence>
<feature type="transmembrane region" description="Helical" evidence="8">
    <location>
        <begin position="88"/>
        <end position="113"/>
    </location>
</feature>
<proteinExistence type="inferred from homology"/>
<dbReference type="InterPro" id="IPR023395">
    <property type="entry name" value="MCP_dom_sf"/>
</dbReference>
<feature type="transmembrane region" description="Helical" evidence="8">
    <location>
        <begin position="54"/>
        <end position="76"/>
    </location>
</feature>
<evidence type="ECO:0000313" key="9">
    <source>
        <dbReference type="EMBL" id="KAF9509218.1"/>
    </source>
</evidence>
<evidence type="ECO:0000256" key="3">
    <source>
        <dbReference type="ARBA" id="ARBA00022989"/>
    </source>
</evidence>
<dbReference type="PANTHER" id="PTHR47567:SF1">
    <property type="entry name" value="NAD-DEPENDENT EPIMERASE_DEHYDRATASE DOMAIN-CONTAINING PROTEIN"/>
    <property type="match status" value="1"/>
</dbReference>
<reference evidence="9" key="1">
    <citation type="journal article" date="2020" name="Nat. Commun.">
        <title>Large-scale genome sequencing of mycorrhizal fungi provides insights into the early evolution of symbiotic traits.</title>
        <authorList>
            <person name="Miyauchi S."/>
            <person name="Kiss E."/>
            <person name="Kuo A."/>
            <person name="Drula E."/>
            <person name="Kohler A."/>
            <person name="Sanchez-Garcia M."/>
            <person name="Morin E."/>
            <person name="Andreopoulos B."/>
            <person name="Barry K.W."/>
            <person name="Bonito G."/>
            <person name="Buee M."/>
            <person name="Carver A."/>
            <person name="Chen C."/>
            <person name="Cichocki N."/>
            <person name="Clum A."/>
            <person name="Culley D."/>
            <person name="Crous P.W."/>
            <person name="Fauchery L."/>
            <person name="Girlanda M."/>
            <person name="Hayes R.D."/>
            <person name="Keri Z."/>
            <person name="LaButti K."/>
            <person name="Lipzen A."/>
            <person name="Lombard V."/>
            <person name="Magnuson J."/>
            <person name="Maillard F."/>
            <person name="Murat C."/>
            <person name="Nolan M."/>
            <person name="Ohm R.A."/>
            <person name="Pangilinan J."/>
            <person name="Pereira M.F."/>
            <person name="Perotto S."/>
            <person name="Peter M."/>
            <person name="Pfister S."/>
            <person name="Riley R."/>
            <person name="Sitrit Y."/>
            <person name="Stielow J.B."/>
            <person name="Szollosi G."/>
            <person name="Zifcakova L."/>
            <person name="Stursova M."/>
            <person name="Spatafora J.W."/>
            <person name="Tedersoo L."/>
            <person name="Vaario L.M."/>
            <person name="Yamada A."/>
            <person name="Yan M."/>
            <person name="Wang P."/>
            <person name="Xu J."/>
            <person name="Bruns T."/>
            <person name="Baldrian P."/>
            <person name="Vilgalys R."/>
            <person name="Dunand C."/>
            <person name="Henrissat B."/>
            <person name="Grigoriev I.V."/>
            <person name="Hibbett D."/>
            <person name="Nagy L.G."/>
            <person name="Martin F.M."/>
        </authorList>
    </citation>
    <scope>NUCLEOTIDE SEQUENCE</scope>
    <source>
        <strain evidence="9">UP504</strain>
    </source>
</reference>
<evidence type="ECO:0000256" key="1">
    <source>
        <dbReference type="ARBA" id="ARBA00004141"/>
    </source>
</evidence>
<sequence>MSEPQPPGKGERQPLLAPLPQSERPGASNTEDPDADEVERAAIFDSQPLTWSMITWRVILAFFCAFLLSILIKYLVDSEDGNFDLEKALKAALGGGLTGAAAMVLQVLTLMPLRTIMNYQYRYGGTFVEAGKILYGDGGYRRYYQGLGAALIQVKTIFVSLAAASFRMILTPVDTVKTTLQTQGKAGWKILRRRVQIYGIGGLWYGAFATAAATLVGNYPWFATYNLLDANLPIARNLFETLVRQAVIGFAASLISDTVSNSLRVIKTYRQVNETRISYTNSARAVIAADGLYGLFFRGLGTRILANGLQSIMFSILWKLFLNIWHSRTKS</sequence>
<dbReference type="GO" id="GO:0016020">
    <property type="term" value="C:membrane"/>
    <property type="evidence" value="ECO:0007669"/>
    <property type="project" value="UniProtKB-SubCell"/>
</dbReference>
<dbReference type="Pfam" id="PF00153">
    <property type="entry name" value="Mito_carr"/>
    <property type="match status" value="2"/>
</dbReference>
<comment type="subcellular location">
    <subcellularLocation>
        <location evidence="1">Membrane</location>
        <topology evidence="1">Multi-pass membrane protein</topology>
    </subcellularLocation>
</comment>
<evidence type="ECO:0000256" key="4">
    <source>
        <dbReference type="ARBA" id="ARBA00023136"/>
    </source>
</evidence>
<keyword evidence="6" id="KW-0813">Transport</keyword>
<evidence type="ECO:0008006" key="11">
    <source>
        <dbReference type="Google" id="ProtNLM"/>
    </source>
</evidence>
<organism evidence="9 10">
    <name type="scientific">Hydnum rufescens UP504</name>
    <dbReference type="NCBI Taxonomy" id="1448309"/>
    <lineage>
        <taxon>Eukaryota</taxon>
        <taxon>Fungi</taxon>
        <taxon>Dikarya</taxon>
        <taxon>Basidiomycota</taxon>
        <taxon>Agaricomycotina</taxon>
        <taxon>Agaricomycetes</taxon>
        <taxon>Cantharellales</taxon>
        <taxon>Hydnaceae</taxon>
        <taxon>Hydnum</taxon>
    </lineage>
</organism>
<feature type="region of interest" description="Disordered" evidence="7">
    <location>
        <begin position="1"/>
        <end position="35"/>
    </location>
</feature>
<dbReference type="PANTHER" id="PTHR47567">
    <property type="entry name" value="MITOCHONDRIAL SUBSTRATE/SOLUTE CARRIER"/>
    <property type="match status" value="1"/>
</dbReference>